<feature type="binding site" evidence="2">
    <location>
        <position position="135"/>
    </location>
    <ligand>
        <name>Fe cation</name>
        <dbReference type="ChEBI" id="CHEBI:24875"/>
    </ligand>
</feature>
<dbReference type="PANTHER" id="PTHR10458">
    <property type="entry name" value="PEPTIDE DEFORMYLASE"/>
    <property type="match status" value="1"/>
</dbReference>
<evidence type="ECO:0000313" key="3">
    <source>
        <dbReference type="EMBL" id="AWB10206.1"/>
    </source>
</evidence>
<accession>A0A2R4W0F9</accession>
<comment type="similarity">
    <text evidence="1 2">Belongs to the polypeptide deformylase family.</text>
</comment>
<dbReference type="AlphaFoldDB" id="A0A2R4W0F9"/>
<dbReference type="NCBIfam" id="NF001159">
    <property type="entry name" value="PRK00150.1-3"/>
    <property type="match status" value="1"/>
</dbReference>
<evidence type="ECO:0000313" key="4">
    <source>
        <dbReference type="Proteomes" id="UP000244792"/>
    </source>
</evidence>
<keyword evidence="2" id="KW-0378">Hydrolase</keyword>
<dbReference type="CDD" id="cd00487">
    <property type="entry name" value="Pep_deformylase"/>
    <property type="match status" value="1"/>
</dbReference>
<evidence type="ECO:0000256" key="2">
    <source>
        <dbReference type="HAMAP-Rule" id="MF_00163"/>
    </source>
</evidence>
<dbReference type="PRINTS" id="PR01576">
    <property type="entry name" value="PDEFORMYLASE"/>
</dbReference>
<keyword evidence="2" id="KW-0479">Metal-binding</keyword>
<comment type="function">
    <text evidence="2">Removes the formyl group from the N-terminal Met of newly synthesized proteins. Requires at least a dipeptide for an efficient rate of reaction. N-terminal L-methionine is a prerequisite for activity but the enzyme has broad specificity at other positions.</text>
</comment>
<evidence type="ECO:0000256" key="1">
    <source>
        <dbReference type="ARBA" id="ARBA00010759"/>
    </source>
</evidence>
<comment type="cofactor">
    <cofactor evidence="2">
        <name>Fe(2+)</name>
        <dbReference type="ChEBI" id="CHEBI:29033"/>
    </cofactor>
    <text evidence="2">Binds 1 Fe(2+) ion.</text>
</comment>
<dbReference type="GO" id="GO:0046872">
    <property type="term" value="F:metal ion binding"/>
    <property type="evidence" value="ECO:0007669"/>
    <property type="project" value="UniProtKB-KW"/>
</dbReference>
<organism evidence="3 4">
    <name type="scientific">Thermodesulfobium acidiphilum</name>
    <dbReference type="NCBI Taxonomy" id="1794699"/>
    <lineage>
        <taxon>Bacteria</taxon>
        <taxon>Pseudomonadati</taxon>
        <taxon>Thermodesulfobiota</taxon>
        <taxon>Thermodesulfobiia</taxon>
        <taxon>Thermodesulfobiales</taxon>
        <taxon>Thermodesulfobiaceae</taxon>
        <taxon>Thermodesulfobium</taxon>
    </lineage>
</organism>
<dbReference type="NCBIfam" id="TIGR00079">
    <property type="entry name" value="pept_deformyl"/>
    <property type="match status" value="1"/>
</dbReference>
<dbReference type="HAMAP" id="MF_00163">
    <property type="entry name" value="Pep_deformylase"/>
    <property type="match status" value="1"/>
</dbReference>
<protein>
    <recommendedName>
        <fullName evidence="2">Peptide deformylase</fullName>
        <shortName evidence="2">PDF</shortName>
        <ecNumber evidence="2">3.5.1.88</ecNumber>
    </recommendedName>
    <alternativeName>
        <fullName evidence="2">Polypeptide deformylase</fullName>
    </alternativeName>
</protein>
<proteinExistence type="inferred from homology"/>
<gene>
    <name evidence="2" type="primary">def</name>
    <name evidence="3" type="ORF">TDSAC_0849</name>
</gene>
<dbReference type="EC" id="3.5.1.88" evidence="2"/>
<sequence>MICKRKIITHPNSLLRKRSFPVLQFDKNLENLVEEMEYLMVSNNGVGLAAPQVGELSRLFIYKINDILQVVVNPEIIEKVGSEVDVEGCLSVPGVFGPVERAFKVIVQAQDIYGDTIILNKEGYEARVIQHELDHLNGDLFIDKAKYLETAEERSRKEKEKLGKD</sequence>
<reference evidence="3 4" key="1">
    <citation type="submission" date="2017-04" db="EMBL/GenBank/DDBJ databases">
        <title>Genomic insights into metabolism of Thermodesulfobium acidiphilum.</title>
        <authorList>
            <person name="Toshchakov S.V."/>
            <person name="Frolov E.N."/>
            <person name="Kublanov I.V."/>
            <person name="Samarov N.I."/>
            <person name="Novikov A."/>
            <person name="Lebedinsky A.V."/>
            <person name="Bonch-Osmolovskaya E.A."/>
            <person name="Chernyh N.A."/>
        </authorList>
    </citation>
    <scope>NUCLEOTIDE SEQUENCE [LARGE SCALE GENOMIC DNA]</scope>
    <source>
        <strain evidence="3 4">3127-1</strain>
    </source>
</reference>
<dbReference type="RefSeq" id="WP_199919918.1">
    <property type="nucleotide sequence ID" value="NZ_CP020921.1"/>
</dbReference>
<dbReference type="InterPro" id="IPR036821">
    <property type="entry name" value="Peptide_deformylase_sf"/>
</dbReference>
<feature type="binding site" evidence="2">
    <location>
        <position position="89"/>
    </location>
    <ligand>
        <name>Fe cation</name>
        <dbReference type="ChEBI" id="CHEBI:24875"/>
    </ligand>
</feature>
<feature type="active site" evidence="2">
    <location>
        <position position="132"/>
    </location>
</feature>
<dbReference type="PANTHER" id="PTHR10458:SF22">
    <property type="entry name" value="PEPTIDE DEFORMYLASE"/>
    <property type="match status" value="1"/>
</dbReference>
<dbReference type="GO" id="GO:0042586">
    <property type="term" value="F:peptide deformylase activity"/>
    <property type="evidence" value="ECO:0007669"/>
    <property type="project" value="UniProtKB-UniRule"/>
</dbReference>
<dbReference type="KEGG" id="taci:TDSAC_0849"/>
<dbReference type="Pfam" id="PF01327">
    <property type="entry name" value="Pep_deformylase"/>
    <property type="match status" value="1"/>
</dbReference>
<dbReference type="EMBL" id="CP020921">
    <property type="protein sequence ID" value="AWB10206.1"/>
    <property type="molecule type" value="Genomic_DNA"/>
</dbReference>
<keyword evidence="2" id="KW-0648">Protein biosynthesis</keyword>
<dbReference type="Proteomes" id="UP000244792">
    <property type="component" value="Chromosome"/>
</dbReference>
<keyword evidence="4" id="KW-1185">Reference proteome</keyword>
<dbReference type="GO" id="GO:0006412">
    <property type="term" value="P:translation"/>
    <property type="evidence" value="ECO:0007669"/>
    <property type="project" value="UniProtKB-UniRule"/>
</dbReference>
<dbReference type="PIRSF" id="PIRSF004749">
    <property type="entry name" value="Pep_def"/>
    <property type="match status" value="1"/>
</dbReference>
<comment type="catalytic activity">
    <reaction evidence="2">
        <text>N-terminal N-formyl-L-methionyl-[peptide] + H2O = N-terminal L-methionyl-[peptide] + formate</text>
        <dbReference type="Rhea" id="RHEA:24420"/>
        <dbReference type="Rhea" id="RHEA-COMP:10639"/>
        <dbReference type="Rhea" id="RHEA-COMP:10640"/>
        <dbReference type="ChEBI" id="CHEBI:15377"/>
        <dbReference type="ChEBI" id="CHEBI:15740"/>
        <dbReference type="ChEBI" id="CHEBI:49298"/>
        <dbReference type="ChEBI" id="CHEBI:64731"/>
        <dbReference type="EC" id="3.5.1.88"/>
    </reaction>
</comment>
<name>A0A2R4W0F9_THEAF</name>
<dbReference type="InterPro" id="IPR023635">
    <property type="entry name" value="Peptide_deformylase"/>
</dbReference>
<dbReference type="SUPFAM" id="SSF56420">
    <property type="entry name" value="Peptide deformylase"/>
    <property type="match status" value="1"/>
</dbReference>
<dbReference type="Gene3D" id="3.90.45.10">
    <property type="entry name" value="Peptide deformylase"/>
    <property type="match status" value="1"/>
</dbReference>
<feature type="binding site" evidence="2">
    <location>
        <position position="131"/>
    </location>
    <ligand>
        <name>Fe cation</name>
        <dbReference type="ChEBI" id="CHEBI:24875"/>
    </ligand>
</feature>
<keyword evidence="2" id="KW-0408">Iron</keyword>